<keyword evidence="1" id="KW-0812">Transmembrane</keyword>
<dbReference type="EMBL" id="JAVDXV010000007">
    <property type="protein sequence ID" value="MDR7334573.1"/>
    <property type="molecule type" value="Genomic_DNA"/>
</dbReference>
<keyword evidence="1" id="KW-1133">Transmembrane helix</keyword>
<proteinExistence type="predicted"/>
<keyword evidence="1" id="KW-0472">Membrane</keyword>
<feature type="transmembrane region" description="Helical" evidence="1">
    <location>
        <begin position="6"/>
        <end position="27"/>
    </location>
</feature>
<evidence type="ECO:0008006" key="4">
    <source>
        <dbReference type="Google" id="ProtNLM"/>
    </source>
</evidence>
<dbReference type="RefSeq" id="WP_310331090.1">
    <property type="nucleotide sequence ID" value="NZ_JAVDXV010000007.1"/>
</dbReference>
<keyword evidence="3" id="KW-1185">Reference proteome</keyword>
<accession>A0ABU2AD99</accession>
<gene>
    <name evidence="2" type="ORF">J2X21_003729</name>
</gene>
<organism evidence="2 3">
    <name type="scientific">Roseateles asaccharophilus</name>
    <dbReference type="NCBI Taxonomy" id="582607"/>
    <lineage>
        <taxon>Bacteria</taxon>
        <taxon>Pseudomonadati</taxon>
        <taxon>Pseudomonadota</taxon>
        <taxon>Betaproteobacteria</taxon>
        <taxon>Burkholderiales</taxon>
        <taxon>Sphaerotilaceae</taxon>
        <taxon>Roseateles</taxon>
    </lineage>
</organism>
<reference evidence="2 3" key="1">
    <citation type="submission" date="2023-07" db="EMBL/GenBank/DDBJ databases">
        <title>Sorghum-associated microbial communities from plants grown in Nebraska, USA.</title>
        <authorList>
            <person name="Schachtman D."/>
        </authorList>
    </citation>
    <scope>NUCLEOTIDE SEQUENCE [LARGE SCALE GENOMIC DNA]</scope>
    <source>
        <strain evidence="2 3">BE316</strain>
    </source>
</reference>
<name>A0ABU2AD99_9BURK</name>
<protein>
    <recommendedName>
        <fullName evidence="4">BON domain-containing protein</fullName>
    </recommendedName>
</protein>
<evidence type="ECO:0000313" key="2">
    <source>
        <dbReference type="EMBL" id="MDR7334573.1"/>
    </source>
</evidence>
<evidence type="ECO:0000313" key="3">
    <source>
        <dbReference type="Proteomes" id="UP001180825"/>
    </source>
</evidence>
<comment type="caution">
    <text evidence="2">The sequence shown here is derived from an EMBL/GenBank/DDBJ whole genome shotgun (WGS) entry which is preliminary data.</text>
</comment>
<dbReference type="Proteomes" id="UP001180825">
    <property type="component" value="Unassembled WGS sequence"/>
</dbReference>
<evidence type="ECO:0000256" key="1">
    <source>
        <dbReference type="SAM" id="Phobius"/>
    </source>
</evidence>
<sequence>MQLLNLAVPAVVASAMAIAITYFAFYLPRQALPDEVVASVAKACDSSLGCKFVKPVLFTKDGPLNEPVVGFLVRVEGSPAERRSATQAIDGAVRMTGRRIVIRLEPGLETK</sequence>